<keyword evidence="2" id="KW-1185">Reference proteome</keyword>
<accession>A0A0D2LJ63</accession>
<sequence length="135" mass="15341">MAIGGRAINFFVTGYYQTDGKSRVTRLGYVESAFDRGFKDYNWFAAYRFAGGLERCMKVAVANNFYVATHIHLDDGEGRGTWRNSIIFDPSKKYGALSYWEALVKPTALAIRKANFKKRTVLFSMQAEMGATLFY</sequence>
<evidence type="ECO:0000313" key="2">
    <source>
        <dbReference type="Proteomes" id="UP000054498"/>
    </source>
</evidence>
<name>A0A0D2LJ63_9CHLO</name>
<gene>
    <name evidence="1" type="ORF">MNEG_1470</name>
</gene>
<dbReference type="Proteomes" id="UP000054498">
    <property type="component" value="Unassembled WGS sequence"/>
</dbReference>
<protein>
    <submittedName>
        <fullName evidence="1">Uncharacterized protein</fullName>
    </submittedName>
</protein>
<evidence type="ECO:0000313" key="1">
    <source>
        <dbReference type="EMBL" id="KIZ06489.1"/>
    </source>
</evidence>
<organism evidence="1 2">
    <name type="scientific">Monoraphidium neglectum</name>
    <dbReference type="NCBI Taxonomy" id="145388"/>
    <lineage>
        <taxon>Eukaryota</taxon>
        <taxon>Viridiplantae</taxon>
        <taxon>Chlorophyta</taxon>
        <taxon>core chlorophytes</taxon>
        <taxon>Chlorophyceae</taxon>
        <taxon>CS clade</taxon>
        <taxon>Sphaeropleales</taxon>
        <taxon>Selenastraceae</taxon>
        <taxon>Monoraphidium</taxon>
    </lineage>
</organism>
<dbReference type="KEGG" id="mng:MNEG_1470"/>
<proteinExistence type="predicted"/>
<dbReference type="GeneID" id="25732288"/>
<dbReference type="EMBL" id="KK100366">
    <property type="protein sequence ID" value="KIZ06489.1"/>
    <property type="molecule type" value="Genomic_DNA"/>
</dbReference>
<reference evidence="1 2" key="1">
    <citation type="journal article" date="2013" name="BMC Genomics">
        <title>Reconstruction of the lipid metabolism for the microalga Monoraphidium neglectum from its genome sequence reveals characteristics suitable for biofuel production.</title>
        <authorList>
            <person name="Bogen C."/>
            <person name="Al-Dilaimi A."/>
            <person name="Albersmeier A."/>
            <person name="Wichmann J."/>
            <person name="Grundmann M."/>
            <person name="Rupp O."/>
            <person name="Lauersen K.J."/>
            <person name="Blifernez-Klassen O."/>
            <person name="Kalinowski J."/>
            <person name="Goesmann A."/>
            <person name="Mussgnug J.H."/>
            <person name="Kruse O."/>
        </authorList>
    </citation>
    <scope>NUCLEOTIDE SEQUENCE [LARGE SCALE GENOMIC DNA]</scope>
    <source>
        <strain evidence="1 2">SAG 48.87</strain>
    </source>
</reference>
<dbReference type="RefSeq" id="XP_013905508.1">
    <property type="nucleotide sequence ID" value="XM_014050054.1"/>
</dbReference>
<dbReference type="AlphaFoldDB" id="A0A0D2LJ63"/>